<keyword evidence="3" id="KW-1185">Reference proteome</keyword>
<evidence type="ECO:0000256" key="1">
    <source>
        <dbReference type="SAM" id="MobiDB-lite"/>
    </source>
</evidence>
<feature type="region of interest" description="Disordered" evidence="1">
    <location>
        <begin position="69"/>
        <end position="92"/>
    </location>
</feature>
<evidence type="ECO:0000313" key="2">
    <source>
        <dbReference type="EMBL" id="SES50539.1"/>
    </source>
</evidence>
<organism evidence="2 3">
    <name type="scientific">Lentzea flaviverrucosa</name>
    <dbReference type="NCBI Taxonomy" id="200379"/>
    <lineage>
        <taxon>Bacteria</taxon>
        <taxon>Bacillati</taxon>
        <taxon>Actinomycetota</taxon>
        <taxon>Actinomycetes</taxon>
        <taxon>Pseudonocardiales</taxon>
        <taxon>Pseudonocardiaceae</taxon>
        <taxon>Lentzea</taxon>
    </lineage>
</organism>
<gene>
    <name evidence="2" type="ORF">SAMN05216195_120170</name>
</gene>
<protein>
    <submittedName>
        <fullName evidence="2">Uncharacterized protein</fullName>
    </submittedName>
</protein>
<dbReference type="AlphaFoldDB" id="A0A1H9XWT8"/>
<reference evidence="3" key="1">
    <citation type="submission" date="2016-10" db="EMBL/GenBank/DDBJ databases">
        <authorList>
            <person name="Varghese N."/>
            <person name="Submissions S."/>
        </authorList>
    </citation>
    <scope>NUCLEOTIDE SEQUENCE [LARGE SCALE GENOMIC DNA]</scope>
    <source>
        <strain evidence="3">CGMCC 4.578</strain>
    </source>
</reference>
<dbReference type="EMBL" id="FOFT01000020">
    <property type="protein sequence ID" value="SES50539.1"/>
    <property type="molecule type" value="Genomic_DNA"/>
</dbReference>
<dbReference type="OrthoDB" id="3694532at2"/>
<name>A0A1H9XWT8_9PSEU</name>
<evidence type="ECO:0000313" key="3">
    <source>
        <dbReference type="Proteomes" id="UP000199028"/>
    </source>
</evidence>
<accession>A0A1H9XWT8</accession>
<sequence length="92" mass="10198">MHQTRERRTPVTLDRYFDSVVDALAREGIDVAQVVLELTPTRPMRGQVVTGRGPVLRWREDLGWSNGIRTTSPAAHPGEVAALLEQQPPGRG</sequence>
<dbReference type="Proteomes" id="UP000199028">
    <property type="component" value="Unassembled WGS sequence"/>
</dbReference>
<dbReference type="RefSeq" id="WP_090073023.1">
    <property type="nucleotide sequence ID" value="NZ_FOFT01000020.1"/>
</dbReference>
<proteinExistence type="predicted"/>